<evidence type="ECO:0000256" key="2">
    <source>
        <dbReference type="ARBA" id="ARBA00010276"/>
    </source>
</evidence>
<comment type="subcellular location">
    <subcellularLocation>
        <location evidence="1">Membrane</location>
        <topology evidence="1">Multi-pass membrane protein</topology>
    </subcellularLocation>
</comment>
<proteinExistence type="inferred from homology"/>
<gene>
    <name evidence="8" type="primary">gb24504</name>
    <name evidence="8" type="ORF">PR202_gb24504</name>
</gene>
<evidence type="ECO:0000256" key="5">
    <source>
        <dbReference type="ARBA" id="ARBA00022989"/>
    </source>
</evidence>
<protein>
    <submittedName>
        <fullName evidence="8">Uncharacterized protein</fullName>
    </submittedName>
</protein>
<organism evidence="8 9">
    <name type="scientific">Eleusine coracana subsp. coracana</name>
    <dbReference type="NCBI Taxonomy" id="191504"/>
    <lineage>
        <taxon>Eukaryota</taxon>
        <taxon>Viridiplantae</taxon>
        <taxon>Streptophyta</taxon>
        <taxon>Embryophyta</taxon>
        <taxon>Tracheophyta</taxon>
        <taxon>Spermatophyta</taxon>
        <taxon>Magnoliopsida</taxon>
        <taxon>Liliopsida</taxon>
        <taxon>Poales</taxon>
        <taxon>Poaceae</taxon>
        <taxon>PACMAD clade</taxon>
        <taxon>Chloridoideae</taxon>
        <taxon>Cynodonteae</taxon>
        <taxon>Eleusininae</taxon>
        <taxon>Eleusine</taxon>
    </lineage>
</organism>
<evidence type="ECO:0000256" key="3">
    <source>
        <dbReference type="ARBA" id="ARBA00022448"/>
    </source>
</evidence>
<keyword evidence="6 7" id="KW-0472">Membrane</keyword>
<keyword evidence="4 7" id="KW-0812">Transmembrane</keyword>
<evidence type="ECO:0000256" key="7">
    <source>
        <dbReference type="SAM" id="Phobius"/>
    </source>
</evidence>
<evidence type="ECO:0000256" key="6">
    <source>
        <dbReference type="ARBA" id="ARBA00023136"/>
    </source>
</evidence>
<dbReference type="GO" id="GO:0019645">
    <property type="term" value="P:anaerobic electron transport chain"/>
    <property type="evidence" value="ECO:0007669"/>
    <property type="project" value="InterPro"/>
</dbReference>
<feature type="transmembrane region" description="Helical" evidence="7">
    <location>
        <begin position="28"/>
        <end position="48"/>
    </location>
</feature>
<dbReference type="InterPro" id="IPR045035">
    <property type="entry name" value="YSL-like"/>
</dbReference>
<accession>A0AAV5FLD8</accession>
<evidence type="ECO:0000256" key="1">
    <source>
        <dbReference type="ARBA" id="ARBA00004141"/>
    </source>
</evidence>
<evidence type="ECO:0000256" key="4">
    <source>
        <dbReference type="ARBA" id="ARBA00022692"/>
    </source>
</evidence>
<dbReference type="AlphaFoldDB" id="A0AAV5FLD8"/>
<keyword evidence="5 7" id="KW-1133">Transmembrane helix</keyword>
<keyword evidence="3" id="KW-0813">Transport</keyword>
<sequence>MDANIGDPRLAPSVERVFEGQSPQTGPVTLRGMVVAAVLGVVFCFITLRIHMTAGIVPTFNMPSAVLSFFFLKCLASLTKSCGISALPFTRQENVFVMSAINASVNVALVDLAY</sequence>
<reference evidence="8" key="2">
    <citation type="submission" date="2021-12" db="EMBL/GenBank/DDBJ databases">
        <title>Resequencing data analysis of finger millet.</title>
        <authorList>
            <person name="Hatakeyama M."/>
            <person name="Aluri S."/>
            <person name="Balachadran M.T."/>
            <person name="Sivarajan S.R."/>
            <person name="Poveda L."/>
            <person name="Shimizu-Inatsugi R."/>
            <person name="Schlapbach R."/>
            <person name="Sreeman S.M."/>
            <person name="Shimizu K.K."/>
        </authorList>
    </citation>
    <scope>NUCLEOTIDE SEQUENCE</scope>
</reference>
<dbReference type="Pfam" id="PF03169">
    <property type="entry name" value="OPT"/>
    <property type="match status" value="1"/>
</dbReference>
<evidence type="ECO:0000313" key="9">
    <source>
        <dbReference type="Proteomes" id="UP001054889"/>
    </source>
</evidence>
<dbReference type="EMBL" id="BQKI01000088">
    <property type="protein sequence ID" value="GJN35703.1"/>
    <property type="molecule type" value="Genomic_DNA"/>
</dbReference>
<name>A0AAV5FLD8_ELECO</name>
<dbReference type="GO" id="GO:0035673">
    <property type="term" value="F:oligopeptide transmembrane transporter activity"/>
    <property type="evidence" value="ECO:0007669"/>
    <property type="project" value="InterPro"/>
</dbReference>
<comment type="similarity">
    <text evidence="2">Belongs to the YSL (TC 2.A.67.2) family.</text>
</comment>
<dbReference type="InterPro" id="IPR004813">
    <property type="entry name" value="OPT"/>
</dbReference>
<comment type="caution">
    <text evidence="8">The sequence shown here is derived from an EMBL/GenBank/DDBJ whole genome shotgun (WGS) entry which is preliminary data.</text>
</comment>
<keyword evidence="9" id="KW-1185">Reference proteome</keyword>
<dbReference type="Proteomes" id="UP001054889">
    <property type="component" value="Unassembled WGS sequence"/>
</dbReference>
<dbReference type="PANTHER" id="PTHR31645:SF9">
    <property type="entry name" value="METAL-NICOTIANAMINE TRANSPORTER YSL4-RELATED"/>
    <property type="match status" value="1"/>
</dbReference>
<dbReference type="GO" id="GO:0016020">
    <property type="term" value="C:membrane"/>
    <property type="evidence" value="ECO:0007669"/>
    <property type="project" value="UniProtKB-SubCell"/>
</dbReference>
<dbReference type="PANTHER" id="PTHR31645">
    <property type="entry name" value="OLIGOPEPTIDE TRANSPORTER YGL114W-RELATED"/>
    <property type="match status" value="1"/>
</dbReference>
<reference evidence="8" key="1">
    <citation type="journal article" date="2018" name="DNA Res.">
        <title>Multiple hybrid de novo genome assembly of finger millet, an orphan allotetraploid crop.</title>
        <authorList>
            <person name="Hatakeyama M."/>
            <person name="Aluri S."/>
            <person name="Balachadran M.T."/>
            <person name="Sivarajan S.R."/>
            <person name="Patrignani A."/>
            <person name="Gruter S."/>
            <person name="Poveda L."/>
            <person name="Shimizu-Inatsugi R."/>
            <person name="Baeten J."/>
            <person name="Francoijs K.J."/>
            <person name="Nataraja K.N."/>
            <person name="Reddy Y.A.N."/>
            <person name="Phadnis S."/>
            <person name="Ravikumar R.L."/>
            <person name="Schlapbach R."/>
            <person name="Sreeman S.M."/>
            <person name="Shimizu K.K."/>
        </authorList>
    </citation>
    <scope>NUCLEOTIDE SEQUENCE</scope>
</reference>
<evidence type="ECO:0000313" key="8">
    <source>
        <dbReference type="EMBL" id="GJN35703.1"/>
    </source>
</evidence>